<evidence type="ECO:0000313" key="1">
    <source>
        <dbReference type="EMBL" id="KHG09936.1"/>
    </source>
</evidence>
<dbReference type="EMBL" id="KN392723">
    <property type="protein sequence ID" value="KHG09936.1"/>
    <property type="molecule type" value="Genomic_DNA"/>
</dbReference>
<keyword evidence="2" id="KW-1185">Reference proteome</keyword>
<evidence type="ECO:0000313" key="2">
    <source>
        <dbReference type="Proteomes" id="UP000032142"/>
    </source>
</evidence>
<dbReference type="AlphaFoldDB" id="A0A0B0NFZ0"/>
<organism evidence="1 2">
    <name type="scientific">Gossypium arboreum</name>
    <name type="common">Tree cotton</name>
    <name type="synonym">Gossypium nanking</name>
    <dbReference type="NCBI Taxonomy" id="29729"/>
    <lineage>
        <taxon>Eukaryota</taxon>
        <taxon>Viridiplantae</taxon>
        <taxon>Streptophyta</taxon>
        <taxon>Embryophyta</taxon>
        <taxon>Tracheophyta</taxon>
        <taxon>Spermatophyta</taxon>
        <taxon>Magnoliopsida</taxon>
        <taxon>eudicotyledons</taxon>
        <taxon>Gunneridae</taxon>
        <taxon>Pentapetalae</taxon>
        <taxon>rosids</taxon>
        <taxon>malvids</taxon>
        <taxon>Malvales</taxon>
        <taxon>Malvaceae</taxon>
        <taxon>Malvoideae</taxon>
        <taxon>Gossypium</taxon>
    </lineage>
</organism>
<reference evidence="2" key="1">
    <citation type="submission" date="2014-09" db="EMBL/GenBank/DDBJ databases">
        <authorList>
            <person name="Mudge J."/>
            <person name="Ramaraj T."/>
            <person name="Lindquist I.E."/>
            <person name="Bharti A.K."/>
            <person name="Sundararajan A."/>
            <person name="Cameron C.T."/>
            <person name="Woodward J.E."/>
            <person name="May G.D."/>
            <person name="Brubaker C."/>
            <person name="Broadhvest J."/>
            <person name="Wilkins T.A."/>
        </authorList>
    </citation>
    <scope>NUCLEOTIDE SEQUENCE</scope>
    <source>
        <strain evidence="2">cv. AKA8401</strain>
    </source>
</reference>
<proteinExistence type="predicted"/>
<dbReference type="Proteomes" id="UP000032142">
    <property type="component" value="Unassembled WGS sequence"/>
</dbReference>
<sequence>MTIRRDKTISIKMTDPFSVLSIGSIITSHTLIFRKYRNK</sequence>
<protein>
    <submittedName>
        <fullName evidence="1">Uncharacterized protein</fullName>
    </submittedName>
</protein>
<gene>
    <name evidence="1" type="ORF">F383_14565</name>
</gene>
<name>A0A0B0NFZ0_GOSAR</name>
<accession>A0A0B0NFZ0</accession>